<feature type="non-terminal residue" evidence="1">
    <location>
        <position position="16"/>
    </location>
</feature>
<comment type="caution">
    <text evidence="1">The sequence shown here is derived from an EMBL/GenBank/DDBJ whole genome shotgun (WGS) entry which is preliminary data.</text>
</comment>
<protein>
    <submittedName>
        <fullName evidence="1">Uncharacterized protein</fullName>
    </submittedName>
</protein>
<evidence type="ECO:0000313" key="2">
    <source>
        <dbReference type="Proteomes" id="UP000265520"/>
    </source>
</evidence>
<keyword evidence="2" id="KW-1185">Reference proteome</keyword>
<proteinExistence type="predicted"/>
<organism evidence="1 2">
    <name type="scientific">Trifolium medium</name>
    <dbReference type="NCBI Taxonomy" id="97028"/>
    <lineage>
        <taxon>Eukaryota</taxon>
        <taxon>Viridiplantae</taxon>
        <taxon>Streptophyta</taxon>
        <taxon>Embryophyta</taxon>
        <taxon>Tracheophyta</taxon>
        <taxon>Spermatophyta</taxon>
        <taxon>Magnoliopsida</taxon>
        <taxon>eudicotyledons</taxon>
        <taxon>Gunneridae</taxon>
        <taxon>Pentapetalae</taxon>
        <taxon>rosids</taxon>
        <taxon>fabids</taxon>
        <taxon>Fabales</taxon>
        <taxon>Fabaceae</taxon>
        <taxon>Papilionoideae</taxon>
        <taxon>50 kb inversion clade</taxon>
        <taxon>NPAAA clade</taxon>
        <taxon>Hologalegina</taxon>
        <taxon>IRL clade</taxon>
        <taxon>Trifolieae</taxon>
        <taxon>Trifolium</taxon>
    </lineage>
</organism>
<name>A0A392UH70_9FABA</name>
<accession>A0A392UH70</accession>
<dbReference type="EMBL" id="LXQA010788994">
    <property type="protein sequence ID" value="MCI71075.1"/>
    <property type="molecule type" value="Genomic_DNA"/>
</dbReference>
<dbReference type="Proteomes" id="UP000265520">
    <property type="component" value="Unassembled WGS sequence"/>
</dbReference>
<dbReference type="AlphaFoldDB" id="A0A392UH70"/>
<reference evidence="1 2" key="1">
    <citation type="journal article" date="2018" name="Front. Plant Sci.">
        <title>Red Clover (Trifolium pratense) and Zigzag Clover (T. medium) - A Picture of Genomic Similarities and Differences.</title>
        <authorList>
            <person name="Dluhosova J."/>
            <person name="Istvanek J."/>
            <person name="Nedelnik J."/>
            <person name="Repkova J."/>
        </authorList>
    </citation>
    <scope>NUCLEOTIDE SEQUENCE [LARGE SCALE GENOMIC DNA]</scope>
    <source>
        <strain evidence="2">cv. 10/8</strain>
        <tissue evidence="1">Leaf</tissue>
    </source>
</reference>
<evidence type="ECO:0000313" key="1">
    <source>
        <dbReference type="EMBL" id="MCI71075.1"/>
    </source>
</evidence>
<sequence length="16" mass="1625">MILKVVAHISAAATAE</sequence>